<dbReference type="EMBL" id="DF973998">
    <property type="protein sequence ID" value="GAU43857.1"/>
    <property type="molecule type" value="Genomic_DNA"/>
</dbReference>
<evidence type="ECO:0000259" key="4">
    <source>
        <dbReference type="PROSITE" id="PS50222"/>
    </source>
</evidence>
<keyword evidence="2" id="KW-0677">Repeat</keyword>
<keyword evidence="6" id="KW-1185">Reference proteome</keyword>
<sequence length="152" mass="17511">MGAVICCMSEPSEKKSLEKKLEKQIAEIRRNKFGQTKLKSVDNEDSNGSIEPHELKTFLEDLQLHLQENEIETIFQYCDIDGSKGIQFNEFISSKAELAQLGQVFDTIVEIFLFFDKNGDGKLNKKDMIRTMNETHPRERSPAHITKNRFSI</sequence>
<feature type="non-terminal residue" evidence="5">
    <location>
        <position position="152"/>
    </location>
</feature>
<dbReference type="PANTHER" id="PTHR34524">
    <property type="entry name" value="CALCYPHOSIN"/>
    <property type="match status" value="1"/>
</dbReference>
<dbReference type="InterPro" id="IPR051581">
    <property type="entry name" value="Ca-bind"/>
</dbReference>
<dbReference type="GO" id="GO:0005509">
    <property type="term" value="F:calcium ion binding"/>
    <property type="evidence" value="ECO:0007669"/>
    <property type="project" value="InterPro"/>
</dbReference>
<dbReference type="PROSITE" id="PS00018">
    <property type="entry name" value="EF_HAND_1"/>
    <property type="match status" value="1"/>
</dbReference>
<evidence type="ECO:0000313" key="6">
    <source>
        <dbReference type="Proteomes" id="UP000242715"/>
    </source>
</evidence>
<reference evidence="6" key="1">
    <citation type="journal article" date="2017" name="Front. Plant Sci.">
        <title>Climate Clever Clovers: New Paradigm to Reduce the Environmental Footprint of Ruminants by Breeding Low Methanogenic Forages Utilizing Haplotype Variation.</title>
        <authorList>
            <person name="Kaur P."/>
            <person name="Appels R."/>
            <person name="Bayer P.E."/>
            <person name="Keeble-Gagnere G."/>
            <person name="Wang J."/>
            <person name="Hirakawa H."/>
            <person name="Shirasawa K."/>
            <person name="Vercoe P."/>
            <person name="Stefanova K."/>
            <person name="Durmic Z."/>
            <person name="Nichols P."/>
            <person name="Revell C."/>
            <person name="Isobe S.N."/>
            <person name="Edwards D."/>
            <person name="Erskine W."/>
        </authorList>
    </citation>
    <scope>NUCLEOTIDE SEQUENCE [LARGE SCALE GENOMIC DNA]</scope>
    <source>
        <strain evidence="6">cv. Daliak</strain>
    </source>
</reference>
<proteinExistence type="predicted"/>
<dbReference type="InterPro" id="IPR002048">
    <property type="entry name" value="EF_hand_dom"/>
</dbReference>
<evidence type="ECO:0000256" key="3">
    <source>
        <dbReference type="ARBA" id="ARBA00022837"/>
    </source>
</evidence>
<organism evidence="5 6">
    <name type="scientific">Trifolium subterraneum</name>
    <name type="common">Subterranean clover</name>
    <dbReference type="NCBI Taxonomy" id="3900"/>
    <lineage>
        <taxon>Eukaryota</taxon>
        <taxon>Viridiplantae</taxon>
        <taxon>Streptophyta</taxon>
        <taxon>Embryophyta</taxon>
        <taxon>Tracheophyta</taxon>
        <taxon>Spermatophyta</taxon>
        <taxon>Magnoliopsida</taxon>
        <taxon>eudicotyledons</taxon>
        <taxon>Gunneridae</taxon>
        <taxon>Pentapetalae</taxon>
        <taxon>rosids</taxon>
        <taxon>fabids</taxon>
        <taxon>Fabales</taxon>
        <taxon>Fabaceae</taxon>
        <taxon>Papilionoideae</taxon>
        <taxon>50 kb inversion clade</taxon>
        <taxon>NPAAA clade</taxon>
        <taxon>Hologalegina</taxon>
        <taxon>IRL clade</taxon>
        <taxon>Trifolieae</taxon>
        <taxon>Trifolium</taxon>
    </lineage>
</organism>
<dbReference type="PROSITE" id="PS50222">
    <property type="entry name" value="EF_HAND_2"/>
    <property type="match status" value="1"/>
</dbReference>
<dbReference type="Pfam" id="PF13202">
    <property type="entry name" value="EF-hand_5"/>
    <property type="match status" value="1"/>
</dbReference>
<keyword evidence="1" id="KW-0479">Metal-binding</keyword>
<dbReference type="InterPro" id="IPR011992">
    <property type="entry name" value="EF-hand-dom_pair"/>
</dbReference>
<dbReference type="SUPFAM" id="SSF47473">
    <property type="entry name" value="EF-hand"/>
    <property type="match status" value="1"/>
</dbReference>
<dbReference type="CDD" id="cd00051">
    <property type="entry name" value="EFh"/>
    <property type="match status" value="1"/>
</dbReference>
<dbReference type="Proteomes" id="UP000242715">
    <property type="component" value="Unassembled WGS sequence"/>
</dbReference>
<dbReference type="AlphaFoldDB" id="A0A2Z6PHB0"/>
<keyword evidence="3" id="KW-0106">Calcium</keyword>
<name>A0A2Z6PHB0_TRISU</name>
<dbReference type="OrthoDB" id="26525at2759"/>
<protein>
    <recommendedName>
        <fullName evidence="4">EF-hand domain-containing protein</fullName>
    </recommendedName>
</protein>
<feature type="domain" description="EF-hand" evidence="4">
    <location>
        <begin position="103"/>
        <end position="138"/>
    </location>
</feature>
<evidence type="ECO:0000256" key="1">
    <source>
        <dbReference type="ARBA" id="ARBA00022723"/>
    </source>
</evidence>
<evidence type="ECO:0000256" key="2">
    <source>
        <dbReference type="ARBA" id="ARBA00022737"/>
    </source>
</evidence>
<dbReference type="Gene3D" id="1.10.238.10">
    <property type="entry name" value="EF-hand"/>
    <property type="match status" value="1"/>
</dbReference>
<accession>A0A2Z6PHB0</accession>
<dbReference type="InterPro" id="IPR018247">
    <property type="entry name" value="EF_Hand_1_Ca_BS"/>
</dbReference>
<dbReference type="SMART" id="SM00054">
    <property type="entry name" value="EFh"/>
    <property type="match status" value="2"/>
</dbReference>
<dbReference type="PANTHER" id="PTHR34524:SF6">
    <property type="entry name" value="CALCYPHOSINE LIKE"/>
    <property type="match status" value="1"/>
</dbReference>
<dbReference type="Pfam" id="PF13499">
    <property type="entry name" value="EF-hand_7"/>
    <property type="match status" value="1"/>
</dbReference>
<gene>
    <name evidence="5" type="ORF">TSUD_174750</name>
</gene>
<evidence type="ECO:0000313" key="5">
    <source>
        <dbReference type="EMBL" id="GAU43857.1"/>
    </source>
</evidence>